<organism evidence="1 2">
    <name type="scientific">Feifania hominis</name>
    <dbReference type="NCBI Taxonomy" id="2763660"/>
    <lineage>
        <taxon>Bacteria</taxon>
        <taxon>Bacillati</taxon>
        <taxon>Bacillota</taxon>
        <taxon>Clostridia</taxon>
        <taxon>Eubacteriales</taxon>
        <taxon>Feifaniaceae</taxon>
        <taxon>Feifania</taxon>
    </lineage>
</organism>
<dbReference type="EMBL" id="JACRSP010000002">
    <property type="protein sequence ID" value="MBC8535800.1"/>
    <property type="molecule type" value="Genomic_DNA"/>
</dbReference>
<name>A0A926DEZ3_9FIRM</name>
<evidence type="ECO:0008006" key="3">
    <source>
        <dbReference type="Google" id="ProtNLM"/>
    </source>
</evidence>
<dbReference type="AlphaFoldDB" id="A0A926DEZ3"/>
<sequence>MAGKAEYKNQWQKENYDRVNLTMPKGKKAIIQAQADSEGKSLNGYINEAIDEKMEREE</sequence>
<dbReference type="InterPro" id="IPR013321">
    <property type="entry name" value="Arc_rbn_hlx_hlx"/>
</dbReference>
<reference evidence="1" key="1">
    <citation type="submission" date="2020-08" db="EMBL/GenBank/DDBJ databases">
        <title>Genome public.</title>
        <authorList>
            <person name="Liu C."/>
            <person name="Sun Q."/>
        </authorList>
    </citation>
    <scope>NUCLEOTIDE SEQUENCE</scope>
    <source>
        <strain evidence="1">BX7</strain>
    </source>
</reference>
<dbReference type="GO" id="GO:0006355">
    <property type="term" value="P:regulation of DNA-templated transcription"/>
    <property type="evidence" value="ECO:0007669"/>
    <property type="project" value="InterPro"/>
</dbReference>
<protein>
    <recommendedName>
        <fullName evidence="3">Antitoxin</fullName>
    </recommendedName>
</protein>
<keyword evidence="2" id="KW-1185">Reference proteome</keyword>
<dbReference type="Gene3D" id="1.10.1220.10">
    <property type="entry name" value="Met repressor-like"/>
    <property type="match status" value="1"/>
</dbReference>
<dbReference type="InterPro" id="IPR010985">
    <property type="entry name" value="Ribbon_hlx_hlx"/>
</dbReference>
<dbReference type="RefSeq" id="WP_249299544.1">
    <property type="nucleotide sequence ID" value="NZ_JACRSP010000002.1"/>
</dbReference>
<evidence type="ECO:0000313" key="2">
    <source>
        <dbReference type="Proteomes" id="UP000620366"/>
    </source>
</evidence>
<comment type="caution">
    <text evidence="1">The sequence shown here is derived from an EMBL/GenBank/DDBJ whole genome shotgun (WGS) entry which is preliminary data.</text>
</comment>
<gene>
    <name evidence="1" type="ORF">H8695_03730</name>
</gene>
<dbReference type="Proteomes" id="UP000620366">
    <property type="component" value="Unassembled WGS sequence"/>
</dbReference>
<proteinExistence type="predicted"/>
<evidence type="ECO:0000313" key="1">
    <source>
        <dbReference type="EMBL" id="MBC8535800.1"/>
    </source>
</evidence>
<dbReference type="SUPFAM" id="SSF47598">
    <property type="entry name" value="Ribbon-helix-helix"/>
    <property type="match status" value="1"/>
</dbReference>
<accession>A0A926DEZ3</accession>